<dbReference type="Proteomes" id="UP000235081">
    <property type="component" value="Unassembled WGS sequence"/>
</dbReference>
<feature type="non-terminal residue" evidence="1">
    <location>
        <position position="1"/>
    </location>
</feature>
<protein>
    <submittedName>
        <fullName evidence="1">Uncharacterized protein</fullName>
    </submittedName>
</protein>
<evidence type="ECO:0000313" key="1">
    <source>
        <dbReference type="EMBL" id="PMB18446.1"/>
    </source>
</evidence>
<proteinExistence type="predicted"/>
<sequence length="70" mass="7901">DILELVLKFNSKIFLTRTEVTNVSFFLQVSLVKVAVIGTEDLKLSNTSGIQSPDFKYKKQLFTVAIHGRN</sequence>
<organism evidence="1 2">
    <name type="scientific">Fischerella thermalis CCMEE 5318</name>
    <dbReference type="NCBI Taxonomy" id="2019666"/>
    <lineage>
        <taxon>Bacteria</taxon>
        <taxon>Bacillati</taxon>
        <taxon>Cyanobacteriota</taxon>
        <taxon>Cyanophyceae</taxon>
        <taxon>Nostocales</taxon>
        <taxon>Hapalosiphonaceae</taxon>
        <taxon>Fischerella</taxon>
    </lineage>
</organism>
<accession>A0A2N6L8I7</accession>
<dbReference type="EMBL" id="NMQE01000693">
    <property type="protein sequence ID" value="PMB18446.1"/>
    <property type="molecule type" value="Genomic_DNA"/>
</dbReference>
<reference evidence="1 2" key="1">
    <citation type="submission" date="2017-07" db="EMBL/GenBank/DDBJ databases">
        <title>Genomes of Fischerella (Mastigocladus) sp. strains.</title>
        <authorList>
            <person name="Miller S.R."/>
        </authorList>
    </citation>
    <scope>NUCLEOTIDE SEQUENCE [LARGE SCALE GENOMIC DNA]</scope>
    <source>
        <strain evidence="1 2">CCMEE 5318</strain>
    </source>
</reference>
<comment type="caution">
    <text evidence="1">The sequence shown here is derived from an EMBL/GenBank/DDBJ whole genome shotgun (WGS) entry which is preliminary data.</text>
</comment>
<evidence type="ECO:0000313" key="2">
    <source>
        <dbReference type="Proteomes" id="UP000235081"/>
    </source>
</evidence>
<gene>
    <name evidence="1" type="ORF">CEN46_21140</name>
</gene>
<dbReference type="AlphaFoldDB" id="A0A2N6L8I7"/>
<name>A0A2N6L8I7_9CYAN</name>